<comment type="similarity">
    <text evidence="1">Belongs to the membrane fusion protein (MFP) (TC 8.A.1) family.</text>
</comment>
<feature type="domain" description="Multidrug resistance protein MdtA-like C-terminal permuted SH3" evidence="3">
    <location>
        <begin position="275"/>
        <end position="333"/>
    </location>
</feature>
<dbReference type="InterPro" id="IPR058647">
    <property type="entry name" value="BSH_CzcB-like"/>
</dbReference>
<accession>B5CWG7</accession>
<comment type="caution">
    <text evidence="5">The sequence shown here is derived from an EMBL/GenBank/DDBJ whole genome shotgun (WGS) entry which is preliminary data.</text>
</comment>
<dbReference type="PANTHER" id="PTHR30469:SF20">
    <property type="entry name" value="EFFLUX RND TRANSPORTER PERIPLASMIC ADAPTOR SUBUNIT"/>
    <property type="match status" value="1"/>
</dbReference>
<dbReference type="NCBIfam" id="TIGR01730">
    <property type="entry name" value="RND_mfp"/>
    <property type="match status" value="1"/>
</dbReference>
<proteinExistence type="inferred from homology"/>
<dbReference type="eggNOG" id="COG0845">
    <property type="taxonomic scope" value="Bacteria"/>
</dbReference>
<feature type="domain" description="CusB-like beta-barrel" evidence="2">
    <location>
        <begin position="196"/>
        <end position="268"/>
    </location>
</feature>
<dbReference type="SUPFAM" id="SSF111369">
    <property type="entry name" value="HlyD-like secretion proteins"/>
    <property type="match status" value="1"/>
</dbReference>
<dbReference type="Gene3D" id="2.40.420.20">
    <property type="match status" value="1"/>
</dbReference>
<evidence type="ECO:0000313" key="5">
    <source>
        <dbReference type="EMBL" id="EDY96614.1"/>
    </source>
</evidence>
<feature type="domain" description="CzcB-like barrel-sandwich hybrid" evidence="4">
    <location>
        <begin position="69"/>
        <end position="181"/>
    </location>
</feature>
<dbReference type="PANTHER" id="PTHR30469">
    <property type="entry name" value="MULTIDRUG RESISTANCE PROTEIN MDTA"/>
    <property type="match status" value="1"/>
</dbReference>
<dbReference type="GO" id="GO:1990281">
    <property type="term" value="C:efflux pump complex"/>
    <property type="evidence" value="ECO:0007669"/>
    <property type="project" value="TreeGrafter"/>
</dbReference>
<dbReference type="InterPro" id="IPR006143">
    <property type="entry name" value="RND_pump_MFP"/>
</dbReference>
<dbReference type="Pfam" id="PF25954">
    <property type="entry name" value="Beta-barrel_RND_2"/>
    <property type="match status" value="1"/>
</dbReference>
<name>B5CWG7_PHOPM</name>
<evidence type="ECO:0000256" key="1">
    <source>
        <dbReference type="ARBA" id="ARBA00009477"/>
    </source>
</evidence>
<dbReference type="Proteomes" id="UP000003452">
    <property type="component" value="Unassembled WGS sequence"/>
</dbReference>
<dbReference type="InterPro" id="IPR058792">
    <property type="entry name" value="Beta-barrel_RND_2"/>
</dbReference>
<dbReference type="Gene3D" id="2.40.30.170">
    <property type="match status" value="1"/>
</dbReference>
<dbReference type="EMBL" id="ABQC02000012">
    <property type="protein sequence ID" value="EDY96614.1"/>
    <property type="molecule type" value="Genomic_DNA"/>
</dbReference>
<organism evidence="5 6">
    <name type="scientific">Phocaeicola plebeius (strain DSM 17135 / JCM 12973 / CCUG 54634 / M2)</name>
    <name type="common">Bacteroides plebeius</name>
    <dbReference type="NCBI Taxonomy" id="484018"/>
    <lineage>
        <taxon>Bacteria</taxon>
        <taxon>Pseudomonadati</taxon>
        <taxon>Bacteroidota</taxon>
        <taxon>Bacteroidia</taxon>
        <taxon>Bacteroidales</taxon>
        <taxon>Bacteroidaceae</taxon>
        <taxon>Phocaeicola</taxon>
    </lineage>
</organism>
<evidence type="ECO:0000313" key="6">
    <source>
        <dbReference type="Proteomes" id="UP000003452"/>
    </source>
</evidence>
<dbReference type="AlphaFoldDB" id="B5CWG7"/>
<dbReference type="Gene3D" id="2.40.50.100">
    <property type="match status" value="1"/>
</dbReference>
<dbReference type="Pfam" id="PF25973">
    <property type="entry name" value="BSH_CzcB"/>
    <property type="match status" value="1"/>
</dbReference>
<protein>
    <submittedName>
        <fullName evidence="5">Efflux transporter, RND family, MFP subunit</fullName>
    </submittedName>
</protein>
<evidence type="ECO:0000259" key="4">
    <source>
        <dbReference type="Pfam" id="PF25973"/>
    </source>
</evidence>
<dbReference type="GO" id="GO:0015562">
    <property type="term" value="F:efflux transmembrane transporter activity"/>
    <property type="evidence" value="ECO:0007669"/>
    <property type="project" value="TreeGrafter"/>
</dbReference>
<reference evidence="5 6" key="1">
    <citation type="submission" date="2008-08" db="EMBL/GenBank/DDBJ databases">
        <title>Draft genome sequence of Bacteroides plebeius (DSM 17135).</title>
        <authorList>
            <person name="Sudarsanam P."/>
            <person name="Ley R."/>
            <person name="Guruge J."/>
            <person name="Turnbaugh P.J."/>
            <person name="Mahowald M."/>
            <person name="Liep D."/>
            <person name="Gordon J."/>
        </authorList>
    </citation>
    <scope>NUCLEOTIDE SEQUENCE [LARGE SCALE GENOMIC DNA]</scope>
    <source>
        <strain evidence="6">DSM 17135 / JCM 12973 / M2</strain>
    </source>
</reference>
<dbReference type="HOGENOM" id="CLU_018816_1_0_10"/>
<sequence>MKYMNSKFFVTCLAMPIIVAGCQDESHDDSAQEKTIKVKTLQVSSRTLAAEKRYSGTVEESSGSSLSFSVPGTVSKVYVKTGDHVVKGQPIASIDATTLTSSYHAAKASLDQAQDAYDRLKVLYEEKSLPEIKWVDMQSKLQQAKAMEEVARKNLKDCQLKAPFEGVIAGKKVEIGQNVAPGVPVVDLVSMQQVKIKVSVPEGDIADIQVGDEALVCIPAAENLCLEGRVMEKGIVANPLSRSYEVKIAVENRNHVLLPGMVTDVCVMSNREKSAILLPSHIVQIDEQNQTFVWVNQNGRASKRIITCGEYTSGGVVVESGIGSGDEIIISGQHKVCEGSAVSL</sequence>
<dbReference type="InterPro" id="IPR058627">
    <property type="entry name" value="MdtA-like_C"/>
</dbReference>
<evidence type="ECO:0000259" key="3">
    <source>
        <dbReference type="Pfam" id="PF25967"/>
    </source>
</evidence>
<dbReference type="Pfam" id="PF25967">
    <property type="entry name" value="RND-MFP_C"/>
    <property type="match status" value="1"/>
</dbReference>
<evidence type="ECO:0000259" key="2">
    <source>
        <dbReference type="Pfam" id="PF25954"/>
    </source>
</evidence>
<gene>
    <name evidence="5" type="ORF">BACPLE_01057</name>
</gene>
<reference evidence="5 6" key="2">
    <citation type="submission" date="2008-08" db="EMBL/GenBank/DDBJ databases">
        <authorList>
            <person name="Fulton L."/>
            <person name="Clifton S."/>
            <person name="Fulton B."/>
            <person name="Xu J."/>
            <person name="Minx P."/>
            <person name="Pepin K.H."/>
            <person name="Johnson M."/>
            <person name="Thiruvilangam P."/>
            <person name="Bhonagiri V."/>
            <person name="Nash W.E."/>
            <person name="Mardis E.R."/>
            <person name="Wilson R.K."/>
        </authorList>
    </citation>
    <scope>NUCLEOTIDE SEQUENCE [LARGE SCALE GENOMIC DNA]</scope>
    <source>
        <strain evidence="6">DSM 17135 / JCM 12973 / M2</strain>
    </source>
</reference>
<dbReference type="PROSITE" id="PS51257">
    <property type="entry name" value="PROKAR_LIPOPROTEIN"/>
    <property type="match status" value="1"/>
</dbReference>